<name>A0AA38UDK2_9AGAR</name>
<keyword evidence="1" id="KW-0812">Transmembrane</keyword>
<dbReference type="EMBL" id="MU806558">
    <property type="protein sequence ID" value="KAJ3834257.1"/>
    <property type="molecule type" value="Genomic_DNA"/>
</dbReference>
<accession>A0AA38UDK2</accession>
<keyword evidence="1" id="KW-1133">Transmembrane helix</keyword>
<gene>
    <name evidence="2" type="ORF">F5878DRAFT_645285</name>
</gene>
<evidence type="ECO:0000256" key="1">
    <source>
        <dbReference type="SAM" id="Phobius"/>
    </source>
</evidence>
<dbReference type="Proteomes" id="UP001163846">
    <property type="component" value="Unassembled WGS sequence"/>
</dbReference>
<keyword evidence="3" id="KW-1185">Reference proteome</keyword>
<protein>
    <submittedName>
        <fullName evidence="2">Uncharacterized protein</fullName>
    </submittedName>
</protein>
<feature type="transmembrane region" description="Helical" evidence="1">
    <location>
        <begin position="107"/>
        <end position="130"/>
    </location>
</feature>
<comment type="caution">
    <text evidence="2">The sequence shown here is derived from an EMBL/GenBank/DDBJ whole genome shotgun (WGS) entry which is preliminary data.</text>
</comment>
<reference evidence="2" key="1">
    <citation type="submission" date="2022-08" db="EMBL/GenBank/DDBJ databases">
        <authorList>
            <consortium name="DOE Joint Genome Institute"/>
            <person name="Min B."/>
            <person name="Riley R."/>
            <person name="Sierra-Patev S."/>
            <person name="Naranjo-Ortiz M."/>
            <person name="Looney B."/>
            <person name="Konkel Z."/>
            <person name="Slot J.C."/>
            <person name="Sakamoto Y."/>
            <person name="Steenwyk J.L."/>
            <person name="Rokas A."/>
            <person name="Carro J."/>
            <person name="Camarero S."/>
            <person name="Ferreira P."/>
            <person name="Molpeceres G."/>
            <person name="Ruiz-Duenas F.J."/>
            <person name="Serrano A."/>
            <person name="Henrissat B."/>
            <person name="Drula E."/>
            <person name="Hughes K.W."/>
            <person name="Mata J.L."/>
            <person name="Ishikawa N.K."/>
            <person name="Vargas-Isla R."/>
            <person name="Ushijima S."/>
            <person name="Smith C.A."/>
            <person name="Ahrendt S."/>
            <person name="Andreopoulos W."/>
            <person name="He G."/>
            <person name="Labutti K."/>
            <person name="Lipzen A."/>
            <person name="Ng V."/>
            <person name="Sandor L."/>
            <person name="Barry K."/>
            <person name="Martinez A.T."/>
            <person name="Xiao Y."/>
            <person name="Gibbons J.G."/>
            <person name="Terashima K."/>
            <person name="Hibbett D.S."/>
            <person name="Grigoriev I.V."/>
        </authorList>
    </citation>
    <scope>NUCLEOTIDE SEQUENCE</scope>
    <source>
        <strain evidence="2">TFB9207</strain>
    </source>
</reference>
<organism evidence="2 3">
    <name type="scientific">Lentinula raphanica</name>
    <dbReference type="NCBI Taxonomy" id="153919"/>
    <lineage>
        <taxon>Eukaryota</taxon>
        <taxon>Fungi</taxon>
        <taxon>Dikarya</taxon>
        <taxon>Basidiomycota</taxon>
        <taxon>Agaricomycotina</taxon>
        <taxon>Agaricomycetes</taxon>
        <taxon>Agaricomycetidae</taxon>
        <taxon>Agaricales</taxon>
        <taxon>Marasmiineae</taxon>
        <taxon>Omphalotaceae</taxon>
        <taxon>Lentinula</taxon>
    </lineage>
</organism>
<evidence type="ECO:0000313" key="3">
    <source>
        <dbReference type="Proteomes" id="UP001163846"/>
    </source>
</evidence>
<evidence type="ECO:0000313" key="2">
    <source>
        <dbReference type="EMBL" id="KAJ3834257.1"/>
    </source>
</evidence>
<keyword evidence="1" id="KW-0472">Membrane</keyword>
<dbReference type="AlphaFoldDB" id="A0AA38UDK2"/>
<sequence length="131" mass="13929">MSSSTTAQVYNFGDVAAVYIIFYMPPAASIHHPPITSVGDGPSTNVSGTNHTPSIIVLEVRECFNHMHGAIPSSAFILPHSTALTSGISTHSQPSQEFLHIRNQPRFSLLAIAFTSAVVGALAMFMALAFT</sequence>
<proteinExistence type="predicted"/>